<dbReference type="Proteomes" id="UP000219193">
    <property type="component" value="Unassembled WGS sequence"/>
</dbReference>
<comment type="similarity">
    <text evidence="1">Belongs to the peptidase C40 family.</text>
</comment>
<evidence type="ECO:0000256" key="1">
    <source>
        <dbReference type="ARBA" id="ARBA00007074"/>
    </source>
</evidence>
<dbReference type="InterPro" id="IPR000064">
    <property type="entry name" value="NLP_P60_dom"/>
</dbReference>
<dbReference type="Gene3D" id="3.90.1720.10">
    <property type="entry name" value="endopeptidase domain like (from Nostoc punctiforme)"/>
    <property type="match status" value="1"/>
</dbReference>
<evidence type="ECO:0000256" key="3">
    <source>
        <dbReference type="ARBA" id="ARBA00022801"/>
    </source>
</evidence>
<keyword evidence="8" id="KW-1185">Reference proteome</keyword>
<dbReference type="GO" id="GO:0006508">
    <property type="term" value="P:proteolysis"/>
    <property type="evidence" value="ECO:0007669"/>
    <property type="project" value="UniProtKB-KW"/>
</dbReference>
<accession>A0A285X5C5</accession>
<evidence type="ECO:0000313" key="8">
    <source>
        <dbReference type="Proteomes" id="UP000219193"/>
    </source>
</evidence>
<sequence length="183" mass="20844">MRVLKVTFLVFIFFFTSCGARKPVTSPTSEEQSSLQKQEYASLPDFVEIEDEPEISREEFSIIDHAMQFLGTKYKYGGTTPEGMDCSGLVYTAFLTQEIALPRSSRDMALLGEELDLGQVKTGDLLFFKTDRRKKVINHVGLVVELEGDQIFFIHSSTSRGVIVSALNENYWRDHFVMARRIL</sequence>
<keyword evidence="5" id="KW-0732">Signal</keyword>
<dbReference type="RefSeq" id="WP_097055678.1">
    <property type="nucleotide sequence ID" value="NZ_OCMF01000001.1"/>
</dbReference>
<feature type="chain" id="PRO_5012809385" evidence="5">
    <location>
        <begin position="20"/>
        <end position="183"/>
    </location>
</feature>
<keyword evidence="4" id="KW-0788">Thiol protease</keyword>
<feature type="signal peptide" evidence="5">
    <location>
        <begin position="1"/>
        <end position="19"/>
    </location>
</feature>
<gene>
    <name evidence="7" type="ORF">SAMN06296241_1526</name>
</gene>
<dbReference type="PROSITE" id="PS51257">
    <property type="entry name" value="PROKAR_LIPOPROTEIN"/>
    <property type="match status" value="1"/>
</dbReference>
<organism evidence="7 8">
    <name type="scientific">Salinimicrobium sediminis</name>
    <dbReference type="NCBI Taxonomy" id="1343891"/>
    <lineage>
        <taxon>Bacteria</taxon>
        <taxon>Pseudomonadati</taxon>
        <taxon>Bacteroidota</taxon>
        <taxon>Flavobacteriia</taxon>
        <taxon>Flavobacteriales</taxon>
        <taxon>Flavobacteriaceae</taxon>
        <taxon>Salinimicrobium</taxon>
    </lineage>
</organism>
<dbReference type="GO" id="GO:0008234">
    <property type="term" value="F:cysteine-type peptidase activity"/>
    <property type="evidence" value="ECO:0007669"/>
    <property type="project" value="UniProtKB-KW"/>
</dbReference>
<reference evidence="8" key="1">
    <citation type="submission" date="2017-09" db="EMBL/GenBank/DDBJ databases">
        <authorList>
            <person name="Varghese N."/>
            <person name="Submissions S."/>
        </authorList>
    </citation>
    <scope>NUCLEOTIDE SEQUENCE [LARGE SCALE GENOMIC DNA]</scope>
    <source>
        <strain evidence="8">CGMCC 1.12641</strain>
    </source>
</reference>
<evidence type="ECO:0000256" key="2">
    <source>
        <dbReference type="ARBA" id="ARBA00022670"/>
    </source>
</evidence>
<name>A0A285X5C5_9FLAO</name>
<evidence type="ECO:0000256" key="5">
    <source>
        <dbReference type="SAM" id="SignalP"/>
    </source>
</evidence>
<evidence type="ECO:0000313" key="7">
    <source>
        <dbReference type="EMBL" id="SOC79984.1"/>
    </source>
</evidence>
<dbReference type="EMBL" id="OCMF01000001">
    <property type="protein sequence ID" value="SOC79984.1"/>
    <property type="molecule type" value="Genomic_DNA"/>
</dbReference>
<keyword evidence="2" id="KW-0645">Protease</keyword>
<evidence type="ECO:0000256" key="4">
    <source>
        <dbReference type="ARBA" id="ARBA00022807"/>
    </source>
</evidence>
<dbReference type="Pfam" id="PF00877">
    <property type="entry name" value="NLPC_P60"/>
    <property type="match status" value="1"/>
</dbReference>
<dbReference type="SUPFAM" id="SSF54001">
    <property type="entry name" value="Cysteine proteinases"/>
    <property type="match status" value="1"/>
</dbReference>
<dbReference type="AlphaFoldDB" id="A0A285X5C5"/>
<keyword evidence="3" id="KW-0378">Hydrolase</keyword>
<dbReference type="PROSITE" id="PS51935">
    <property type="entry name" value="NLPC_P60"/>
    <property type="match status" value="1"/>
</dbReference>
<dbReference type="InterPro" id="IPR038765">
    <property type="entry name" value="Papain-like_cys_pep_sf"/>
</dbReference>
<dbReference type="OrthoDB" id="9807055at2"/>
<feature type="domain" description="NlpC/P60" evidence="6">
    <location>
        <begin position="56"/>
        <end position="183"/>
    </location>
</feature>
<dbReference type="InterPro" id="IPR051202">
    <property type="entry name" value="Peptidase_C40"/>
</dbReference>
<evidence type="ECO:0000259" key="6">
    <source>
        <dbReference type="PROSITE" id="PS51935"/>
    </source>
</evidence>
<dbReference type="PANTHER" id="PTHR47053:SF1">
    <property type="entry name" value="MUREIN DD-ENDOPEPTIDASE MEPH-RELATED"/>
    <property type="match status" value="1"/>
</dbReference>
<dbReference type="PANTHER" id="PTHR47053">
    <property type="entry name" value="MUREIN DD-ENDOPEPTIDASE MEPH-RELATED"/>
    <property type="match status" value="1"/>
</dbReference>
<protein>
    <submittedName>
        <fullName evidence="7">NlpC/P60 family protein</fullName>
    </submittedName>
</protein>
<proteinExistence type="inferred from homology"/>